<dbReference type="InterPro" id="IPR008457">
    <property type="entry name" value="Cu-R_CopD_dom"/>
</dbReference>
<feature type="transmembrane region" description="Helical" evidence="7">
    <location>
        <begin position="543"/>
        <end position="561"/>
    </location>
</feature>
<evidence type="ECO:0000256" key="6">
    <source>
        <dbReference type="SAM" id="MobiDB-lite"/>
    </source>
</evidence>
<dbReference type="EMBL" id="JBHSCQ010000024">
    <property type="protein sequence ID" value="MFC4267146.1"/>
    <property type="molecule type" value="Genomic_DNA"/>
</dbReference>
<feature type="region of interest" description="Disordered" evidence="6">
    <location>
        <begin position="653"/>
        <end position="672"/>
    </location>
</feature>
<evidence type="ECO:0000256" key="3">
    <source>
        <dbReference type="ARBA" id="ARBA00022692"/>
    </source>
</evidence>
<keyword evidence="10" id="KW-1185">Reference proteome</keyword>
<feature type="transmembrane region" description="Helical" evidence="7">
    <location>
        <begin position="113"/>
        <end position="137"/>
    </location>
</feature>
<feature type="transmembrane region" description="Helical" evidence="7">
    <location>
        <begin position="291"/>
        <end position="311"/>
    </location>
</feature>
<keyword evidence="2" id="KW-1003">Cell membrane</keyword>
<dbReference type="Pfam" id="PF05425">
    <property type="entry name" value="CopD"/>
    <property type="match status" value="1"/>
</dbReference>
<feature type="transmembrane region" description="Helical" evidence="7">
    <location>
        <begin position="463"/>
        <end position="486"/>
    </location>
</feature>
<evidence type="ECO:0000256" key="5">
    <source>
        <dbReference type="ARBA" id="ARBA00023136"/>
    </source>
</evidence>
<feature type="transmembrane region" description="Helical" evidence="7">
    <location>
        <begin position="628"/>
        <end position="647"/>
    </location>
</feature>
<keyword evidence="4 7" id="KW-1133">Transmembrane helix</keyword>
<protein>
    <submittedName>
        <fullName evidence="9">Cytochrome c oxidase assembly protein</fullName>
    </submittedName>
</protein>
<feature type="transmembrane region" description="Helical" evidence="7">
    <location>
        <begin position="332"/>
        <end position="354"/>
    </location>
</feature>
<evidence type="ECO:0000259" key="8">
    <source>
        <dbReference type="Pfam" id="PF05425"/>
    </source>
</evidence>
<dbReference type="InterPro" id="IPR032694">
    <property type="entry name" value="CopC/D"/>
</dbReference>
<dbReference type="PANTHER" id="PTHR34820">
    <property type="entry name" value="INNER MEMBRANE PROTEIN YEBZ"/>
    <property type="match status" value="1"/>
</dbReference>
<dbReference type="RefSeq" id="WP_230068351.1">
    <property type="nucleotide sequence ID" value="NZ_BAABLL010000017.1"/>
</dbReference>
<keyword evidence="5 7" id="KW-0472">Membrane</keyword>
<evidence type="ECO:0000256" key="2">
    <source>
        <dbReference type="ARBA" id="ARBA00022475"/>
    </source>
</evidence>
<name>A0ABV8R4J2_9MICC</name>
<evidence type="ECO:0000313" key="10">
    <source>
        <dbReference type="Proteomes" id="UP001595773"/>
    </source>
</evidence>
<comment type="caution">
    <text evidence="9">The sequence shown here is derived from an EMBL/GenBank/DDBJ whole genome shotgun (WGS) entry which is preliminary data.</text>
</comment>
<feature type="transmembrane region" description="Helical" evidence="7">
    <location>
        <begin position="20"/>
        <end position="39"/>
    </location>
</feature>
<reference evidence="10" key="1">
    <citation type="journal article" date="2019" name="Int. J. Syst. Evol. Microbiol.">
        <title>The Global Catalogue of Microorganisms (GCM) 10K type strain sequencing project: providing services to taxonomists for standard genome sequencing and annotation.</title>
        <authorList>
            <consortium name="The Broad Institute Genomics Platform"/>
            <consortium name="The Broad Institute Genome Sequencing Center for Infectious Disease"/>
            <person name="Wu L."/>
            <person name="Ma J."/>
        </authorList>
    </citation>
    <scope>NUCLEOTIDE SEQUENCE [LARGE SCALE GENOMIC DNA]</scope>
    <source>
        <strain evidence="10">CGMCC 1.10698</strain>
    </source>
</reference>
<feature type="compositionally biased region" description="Basic and acidic residues" evidence="6">
    <location>
        <begin position="657"/>
        <end position="672"/>
    </location>
</feature>
<sequence length="672" mass="71434">MALKVPSPINGRGTAPTQWWAVIAAVLSVAVVLVATVIAQGANPGQIRDPGVMVRWGYKVAQPLQNMAAASTIGALVFAAFIVPPVVHGAAGKGAARTSLVLKGSEHPAFTRVMALAAVSSLVWTLSAVAVLLFSFADIAGVPLSGNPDFAAMLASYVTDIATGTAWLWVVIISAIVSTLTFGARSLGALAVTAGLALTGLLPMVLIGHAAGGSDHEQAINSLGLHLVGVCLWLGGLTALVVSGSSLGRDTATVVRRYSTLAGFAFVLVFASGIINALIRIDIPGDLSSDYGRLLLLKTGATVVLGVAGFLHRRWLIPGLESPTGRGRDQRLLWRVIVVELLIMGSVIGLAAVLSRTPPPGGEDLRPALTPAEVFTGYLLPPELTGKEWVTTWRPDWLWIALAVLAAYLYLRAVHSLRREGEPWHYGKILSWVFGLGALVYFTSGGPAVYGRILFSAHILNQFSLTMVVPVLLVLGAPLTLALKVLKPRLDDSRGPREWIVAITESRAWVVATRPGCATALLGVSLMFFYYSDAFGFALREHVGHELMIAYFTGVGCLFAYSMLAKDPIRRRATYDTKMLLLLAVVVAQVVLSTNLRLSSTLLGQGWFEGLGRTWGLAPLADQQVASVIPWAVALSATLLISLVLALRWSHANSGKDSTEDRGRALKEPNGF</sequence>
<feature type="transmembrane region" description="Helical" evidence="7">
    <location>
        <begin position="189"/>
        <end position="211"/>
    </location>
</feature>
<evidence type="ECO:0000313" key="9">
    <source>
        <dbReference type="EMBL" id="MFC4267146.1"/>
    </source>
</evidence>
<dbReference type="Proteomes" id="UP001595773">
    <property type="component" value="Unassembled WGS sequence"/>
</dbReference>
<evidence type="ECO:0000256" key="1">
    <source>
        <dbReference type="ARBA" id="ARBA00004651"/>
    </source>
</evidence>
<keyword evidence="3 7" id="KW-0812">Transmembrane</keyword>
<feature type="domain" description="Copper resistance protein D" evidence="8">
    <location>
        <begin position="253"/>
        <end position="354"/>
    </location>
</feature>
<dbReference type="PANTHER" id="PTHR34820:SF4">
    <property type="entry name" value="INNER MEMBRANE PROTEIN YEBZ"/>
    <property type="match status" value="1"/>
</dbReference>
<feature type="transmembrane region" description="Helical" evidence="7">
    <location>
        <begin position="157"/>
        <end position="177"/>
    </location>
</feature>
<feature type="transmembrane region" description="Helical" evidence="7">
    <location>
        <begin position="260"/>
        <end position="279"/>
    </location>
</feature>
<evidence type="ECO:0000256" key="7">
    <source>
        <dbReference type="SAM" id="Phobius"/>
    </source>
</evidence>
<feature type="transmembrane region" description="Helical" evidence="7">
    <location>
        <begin position="223"/>
        <end position="248"/>
    </location>
</feature>
<feature type="transmembrane region" description="Helical" evidence="7">
    <location>
        <begin position="507"/>
        <end position="531"/>
    </location>
</feature>
<evidence type="ECO:0000256" key="4">
    <source>
        <dbReference type="ARBA" id="ARBA00022989"/>
    </source>
</evidence>
<accession>A0ABV8R4J2</accession>
<gene>
    <name evidence="9" type="ORF">ACFOW9_16175</name>
</gene>
<organism evidence="9 10">
    <name type="scientific">Arthrobacter cryoconiti</name>
    <dbReference type="NCBI Taxonomy" id="748907"/>
    <lineage>
        <taxon>Bacteria</taxon>
        <taxon>Bacillati</taxon>
        <taxon>Actinomycetota</taxon>
        <taxon>Actinomycetes</taxon>
        <taxon>Micrococcales</taxon>
        <taxon>Micrococcaceae</taxon>
        <taxon>Arthrobacter</taxon>
    </lineage>
</organism>
<dbReference type="Pfam" id="PF09678">
    <property type="entry name" value="Caa3_CtaG"/>
    <property type="match status" value="1"/>
</dbReference>
<proteinExistence type="predicted"/>
<comment type="subcellular location">
    <subcellularLocation>
        <location evidence="1">Cell membrane</location>
        <topology evidence="1">Multi-pass membrane protein</topology>
    </subcellularLocation>
</comment>
<feature type="transmembrane region" description="Helical" evidence="7">
    <location>
        <begin position="426"/>
        <end position="443"/>
    </location>
</feature>
<feature type="transmembrane region" description="Helical" evidence="7">
    <location>
        <begin position="581"/>
        <end position="608"/>
    </location>
</feature>
<feature type="transmembrane region" description="Helical" evidence="7">
    <location>
        <begin position="397"/>
        <end position="414"/>
    </location>
</feature>
<dbReference type="InterPro" id="IPR019108">
    <property type="entry name" value="Caa3_assmbl_CtaG-rel"/>
</dbReference>